<dbReference type="GO" id="GO:1990281">
    <property type="term" value="C:efflux pump complex"/>
    <property type="evidence" value="ECO:0007669"/>
    <property type="project" value="TreeGrafter"/>
</dbReference>
<dbReference type="GO" id="GO:0009279">
    <property type="term" value="C:cell outer membrane"/>
    <property type="evidence" value="ECO:0007669"/>
    <property type="project" value="UniProtKB-SubCell"/>
</dbReference>
<name>A0A2T5C689_9BACT</name>
<dbReference type="Gene3D" id="1.20.1600.10">
    <property type="entry name" value="Outer membrane efflux proteins (OEP)"/>
    <property type="match status" value="1"/>
</dbReference>
<protein>
    <submittedName>
        <fullName evidence="10">Outer membrane protein</fullName>
    </submittedName>
</protein>
<evidence type="ECO:0000256" key="4">
    <source>
        <dbReference type="ARBA" id="ARBA00022452"/>
    </source>
</evidence>
<keyword evidence="5" id="KW-0812">Transmembrane</keyword>
<dbReference type="SUPFAM" id="SSF56954">
    <property type="entry name" value="Outer membrane efflux proteins (OEP)"/>
    <property type="match status" value="1"/>
</dbReference>
<feature type="coiled-coil region" evidence="8">
    <location>
        <begin position="118"/>
        <end position="145"/>
    </location>
</feature>
<evidence type="ECO:0000256" key="8">
    <source>
        <dbReference type="SAM" id="Coils"/>
    </source>
</evidence>
<keyword evidence="3" id="KW-0813">Transport</keyword>
<gene>
    <name evidence="10" type="ORF">C8N47_10184</name>
</gene>
<dbReference type="GO" id="GO:0015562">
    <property type="term" value="F:efflux transmembrane transporter activity"/>
    <property type="evidence" value="ECO:0007669"/>
    <property type="project" value="InterPro"/>
</dbReference>
<dbReference type="PANTHER" id="PTHR30026">
    <property type="entry name" value="OUTER MEMBRANE PROTEIN TOLC"/>
    <property type="match status" value="1"/>
</dbReference>
<comment type="subcellular location">
    <subcellularLocation>
        <location evidence="1">Cell outer membrane</location>
    </subcellularLocation>
</comment>
<dbReference type="InterPro" id="IPR051906">
    <property type="entry name" value="TolC-like"/>
</dbReference>
<evidence type="ECO:0000313" key="11">
    <source>
        <dbReference type="Proteomes" id="UP000243525"/>
    </source>
</evidence>
<sequence>MKIIKLVIIAVIFAAAPSLKAQQNWNLQQCIDYALENNIQVKQQQINADYYANEFKQAKNNRLPSLSSSLSNSFSYGRSLQSDGTYDNFNSNATQLGLNASIPLWRGFQIGNSVQRANFSMQARLQDLQKAKDDLKLNIAAAYLEILLDDELIQVARDQMAVTTQQVERTKQLVDAGSLAKGSLLEIEAQLANEELNLVQAENSQQLAYLNLYQMLELSATESFKVEKPLLPVVSANNSLINSMEVFRNAVNFRPEVKSAEFDLQASQKSVSIAKGQFYPSLSLGGSYSNWYNNKYALDFNDQIKNNESYGFGLSMNIPIFSKLQVRTDVNNAKLEVLTKELDVQAVKNNLRKEIEQAYTNAVAALKKYMASNKAVESMQEAFRYTEEKFNVGMVTSVEYNQAKNNLTKAQSDLAQAKYDYIFRTKILDFYNGIPISL</sequence>
<evidence type="ECO:0000256" key="1">
    <source>
        <dbReference type="ARBA" id="ARBA00004442"/>
    </source>
</evidence>
<evidence type="ECO:0000256" key="9">
    <source>
        <dbReference type="SAM" id="SignalP"/>
    </source>
</evidence>
<dbReference type="AlphaFoldDB" id="A0A2T5C689"/>
<organism evidence="10 11">
    <name type="scientific">Mangrovibacterium marinum</name>
    <dbReference type="NCBI Taxonomy" id="1639118"/>
    <lineage>
        <taxon>Bacteria</taxon>
        <taxon>Pseudomonadati</taxon>
        <taxon>Bacteroidota</taxon>
        <taxon>Bacteroidia</taxon>
        <taxon>Marinilabiliales</taxon>
        <taxon>Prolixibacteraceae</taxon>
        <taxon>Mangrovibacterium</taxon>
    </lineage>
</organism>
<accession>A0A2T5C689</accession>
<dbReference type="GO" id="GO:0015288">
    <property type="term" value="F:porin activity"/>
    <property type="evidence" value="ECO:0007669"/>
    <property type="project" value="TreeGrafter"/>
</dbReference>
<evidence type="ECO:0000256" key="6">
    <source>
        <dbReference type="ARBA" id="ARBA00023136"/>
    </source>
</evidence>
<evidence type="ECO:0000256" key="2">
    <source>
        <dbReference type="ARBA" id="ARBA00007613"/>
    </source>
</evidence>
<dbReference type="InterPro" id="IPR003423">
    <property type="entry name" value="OMP_efflux"/>
</dbReference>
<dbReference type="Pfam" id="PF02321">
    <property type="entry name" value="OEP"/>
    <property type="match status" value="2"/>
</dbReference>
<reference evidence="10 11" key="1">
    <citation type="submission" date="2018-04" db="EMBL/GenBank/DDBJ databases">
        <title>Genomic Encyclopedia of Archaeal and Bacterial Type Strains, Phase II (KMG-II): from individual species to whole genera.</title>
        <authorList>
            <person name="Goeker M."/>
        </authorList>
    </citation>
    <scope>NUCLEOTIDE SEQUENCE [LARGE SCALE GENOMIC DNA]</scope>
    <source>
        <strain evidence="10 11">DSM 28823</strain>
    </source>
</reference>
<dbReference type="Proteomes" id="UP000243525">
    <property type="component" value="Unassembled WGS sequence"/>
</dbReference>
<keyword evidence="7" id="KW-0998">Cell outer membrane</keyword>
<dbReference type="PANTHER" id="PTHR30026:SF20">
    <property type="entry name" value="OUTER MEMBRANE PROTEIN TOLC"/>
    <property type="match status" value="1"/>
</dbReference>
<evidence type="ECO:0000256" key="5">
    <source>
        <dbReference type="ARBA" id="ARBA00022692"/>
    </source>
</evidence>
<evidence type="ECO:0000256" key="3">
    <source>
        <dbReference type="ARBA" id="ARBA00022448"/>
    </source>
</evidence>
<keyword evidence="11" id="KW-1185">Reference proteome</keyword>
<comment type="caution">
    <text evidence="10">The sequence shown here is derived from an EMBL/GenBank/DDBJ whole genome shotgun (WGS) entry which is preliminary data.</text>
</comment>
<keyword evidence="9" id="KW-0732">Signal</keyword>
<feature type="chain" id="PRO_5015519744" evidence="9">
    <location>
        <begin position="22"/>
        <end position="438"/>
    </location>
</feature>
<comment type="similarity">
    <text evidence="2">Belongs to the outer membrane factor (OMF) (TC 1.B.17) family.</text>
</comment>
<feature type="signal peptide" evidence="9">
    <location>
        <begin position="1"/>
        <end position="21"/>
    </location>
</feature>
<dbReference type="EMBL" id="QAAD01000001">
    <property type="protein sequence ID" value="PTN10436.1"/>
    <property type="molecule type" value="Genomic_DNA"/>
</dbReference>
<dbReference type="RefSeq" id="WP_170111245.1">
    <property type="nucleotide sequence ID" value="NZ_QAAD01000001.1"/>
</dbReference>
<keyword evidence="4" id="KW-1134">Transmembrane beta strand</keyword>
<evidence type="ECO:0000313" key="10">
    <source>
        <dbReference type="EMBL" id="PTN10436.1"/>
    </source>
</evidence>
<proteinExistence type="inferred from homology"/>
<keyword evidence="8" id="KW-0175">Coiled coil</keyword>
<evidence type="ECO:0000256" key="7">
    <source>
        <dbReference type="ARBA" id="ARBA00023237"/>
    </source>
</evidence>
<keyword evidence="6" id="KW-0472">Membrane</keyword>